<dbReference type="GO" id="GO:0005524">
    <property type="term" value="F:ATP binding"/>
    <property type="evidence" value="ECO:0007669"/>
    <property type="project" value="UniProtKB-KW"/>
</dbReference>
<dbReference type="CDD" id="cd01415">
    <property type="entry name" value="SAICAR_synt_PurC"/>
    <property type="match status" value="1"/>
</dbReference>
<dbReference type="InterPro" id="IPR050089">
    <property type="entry name" value="SAICAR_synthetase"/>
</dbReference>
<dbReference type="FunFam" id="3.30.470.20:FF:000006">
    <property type="entry name" value="Phosphoribosylaminoimidazole-succinocarboxamide synthase"/>
    <property type="match status" value="1"/>
</dbReference>
<keyword evidence="7 11" id="KW-0658">Purine biosynthesis</keyword>
<reference evidence="13 14" key="1">
    <citation type="submission" date="2018-04" db="EMBL/GenBank/DDBJ databases">
        <title>Genomic Encyclopedia of Archaeal and Bacterial Type Strains, Phase II (KMG-II): from individual species to whole genera.</title>
        <authorList>
            <person name="Goeker M."/>
        </authorList>
    </citation>
    <scope>NUCLEOTIDE SEQUENCE [LARGE SCALE GENOMIC DNA]</scope>
    <source>
        <strain evidence="13 14">DSM 45787</strain>
    </source>
</reference>
<evidence type="ECO:0000259" key="12">
    <source>
        <dbReference type="Pfam" id="PF01259"/>
    </source>
</evidence>
<dbReference type="InterPro" id="IPR033934">
    <property type="entry name" value="SAICAR_synt_PurC"/>
</dbReference>
<dbReference type="PANTHER" id="PTHR43599:SF3">
    <property type="entry name" value="SI:DKEY-6E2.2"/>
    <property type="match status" value="1"/>
</dbReference>
<evidence type="ECO:0000256" key="2">
    <source>
        <dbReference type="ARBA" id="ARBA00010190"/>
    </source>
</evidence>
<keyword evidence="14" id="KW-1185">Reference proteome</keyword>
<dbReference type="GO" id="GO:0004639">
    <property type="term" value="F:phosphoribosylaminoimidazolesuccinocarboxamide synthase activity"/>
    <property type="evidence" value="ECO:0007669"/>
    <property type="project" value="UniProtKB-UniRule"/>
</dbReference>
<dbReference type="GO" id="GO:0006189">
    <property type="term" value="P:'de novo' IMP biosynthetic process"/>
    <property type="evidence" value="ECO:0007669"/>
    <property type="project" value="UniProtKB-UniRule"/>
</dbReference>
<dbReference type="PANTHER" id="PTHR43599">
    <property type="entry name" value="MULTIFUNCTIONAL PROTEIN ADE2"/>
    <property type="match status" value="1"/>
</dbReference>
<comment type="pathway">
    <text evidence="1 11">Purine metabolism; IMP biosynthesis via de novo pathway; 5-amino-1-(5-phospho-D-ribosyl)imidazole-4-carboxamide from 5-amino-1-(5-phospho-D-ribosyl)imidazole-4-carboxylate: step 1/2.</text>
</comment>
<evidence type="ECO:0000256" key="11">
    <source>
        <dbReference type="HAMAP-Rule" id="MF_00137"/>
    </source>
</evidence>
<dbReference type="InterPro" id="IPR018236">
    <property type="entry name" value="SAICAR_synthetase_CS"/>
</dbReference>
<dbReference type="SUPFAM" id="SSF56104">
    <property type="entry name" value="SAICAR synthase-like"/>
    <property type="match status" value="1"/>
</dbReference>
<evidence type="ECO:0000256" key="3">
    <source>
        <dbReference type="ARBA" id="ARBA00012217"/>
    </source>
</evidence>
<evidence type="ECO:0000256" key="7">
    <source>
        <dbReference type="ARBA" id="ARBA00022755"/>
    </source>
</evidence>
<comment type="caution">
    <text evidence="13">The sequence shown here is derived from an EMBL/GenBank/DDBJ whole genome shotgun (WGS) entry which is preliminary data.</text>
</comment>
<dbReference type="OrthoDB" id="9801549at2"/>
<protein>
    <recommendedName>
        <fullName evidence="4 11">Phosphoribosylaminoimidazole-succinocarboxamide synthase</fullName>
        <ecNumber evidence="3 11">6.3.2.6</ecNumber>
    </recommendedName>
    <alternativeName>
        <fullName evidence="9 11">SAICAR synthetase</fullName>
    </alternativeName>
</protein>
<gene>
    <name evidence="11" type="primary">purC</name>
    <name evidence="13" type="ORF">C8P63_1367</name>
</gene>
<dbReference type="UniPathway" id="UPA00074">
    <property type="reaction ID" value="UER00131"/>
</dbReference>
<dbReference type="Pfam" id="PF01259">
    <property type="entry name" value="SAICAR_synt"/>
    <property type="match status" value="1"/>
</dbReference>
<dbReference type="Gene3D" id="3.30.200.20">
    <property type="entry name" value="Phosphorylase Kinase, domain 1"/>
    <property type="match status" value="1"/>
</dbReference>
<organism evidence="13 14">
    <name type="scientific">Melghirimyces profundicolus</name>
    <dbReference type="NCBI Taxonomy" id="1242148"/>
    <lineage>
        <taxon>Bacteria</taxon>
        <taxon>Bacillati</taxon>
        <taxon>Bacillota</taxon>
        <taxon>Bacilli</taxon>
        <taxon>Bacillales</taxon>
        <taxon>Thermoactinomycetaceae</taxon>
        <taxon>Melghirimyces</taxon>
    </lineage>
</organism>
<feature type="domain" description="SAICAR synthetase/ADE2 N-terminal" evidence="12">
    <location>
        <begin position="6"/>
        <end position="232"/>
    </location>
</feature>
<proteinExistence type="inferred from homology"/>
<evidence type="ECO:0000313" key="13">
    <source>
        <dbReference type="EMBL" id="PTX50625.1"/>
    </source>
</evidence>
<evidence type="ECO:0000256" key="8">
    <source>
        <dbReference type="ARBA" id="ARBA00022840"/>
    </source>
</evidence>
<evidence type="ECO:0000256" key="4">
    <source>
        <dbReference type="ARBA" id="ARBA00016460"/>
    </source>
</evidence>
<dbReference type="GO" id="GO:0009236">
    <property type="term" value="P:cobalamin biosynthetic process"/>
    <property type="evidence" value="ECO:0007669"/>
    <property type="project" value="InterPro"/>
</dbReference>
<evidence type="ECO:0000256" key="10">
    <source>
        <dbReference type="ARBA" id="ARBA00048475"/>
    </source>
</evidence>
<dbReference type="PROSITE" id="PS01057">
    <property type="entry name" value="SAICAR_SYNTHETASE_1"/>
    <property type="match status" value="1"/>
</dbReference>
<evidence type="ECO:0000313" key="14">
    <source>
        <dbReference type="Proteomes" id="UP000244240"/>
    </source>
</evidence>
<accession>A0A2T6B3M0</accession>
<name>A0A2T6B3M0_9BACL</name>
<comment type="catalytic activity">
    <reaction evidence="10 11">
        <text>5-amino-1-(5-phospho-D-ribosyl)imidazole-4-carboxylate + L-aspartate + ATP = (2S)-2-[5-amino-1-(5-phospho-beta-D-ribosyl)imidazole-4-carboxamido]succinate + ADP + phosphate + 2 H(+)</text>
        <dbReference type="Rhea" id="RHEA:22628"/>
        <dbReference type="ChEBI" id="CHEBI:15378"/>
        <dbReference type="ChEBI" id="CHEBI:29991"/>
        <dbReference type="ChEBI" id="CHEBI:30616"/>
        <dbReference type="ChEBI" id="CHEBI:43474"/>
        <dbReference type="ChEBI" id="CHEBI:58443"/>
        <dbReference type="ChEBI" id="CHEBI:77657"/>
        <dbReference type="ChEBI" id="CHEBI:456216"/>
        <dbReference type="EC" id="6.3.2.6"/>
    </reaction>
</comment>
<dbReference type="EC" id="6.3.2.6" evidence="3 11"/>
<dbReference type="NCBIfam" id="TIGR00081">
    <property type="entry name" value="purC"/>
    <property type="match status" value="1"/>
</dbReference>
<dbReference type="EMBL" id="QBKR01000036">
    <property type="protein sequence ID" value="PTX50625.1"/>
    <property type="molecule type" value="Genomic_DNA"/>
</dbReference>
<dbReference type="Gene3D" id="3.30.470.20">
    <property type="entry name" value="ATP-grasp fold, B domain"/>
    <property type="match status" value="1"/>
</dbReference>
<evidence type="ECO:0000256" key="6">
    <source>
        <dbReference type="ARBA" id="ARBA00022741"/>
    </source>
</evidence>
<dbReference type="Proteomes" id="UP000244240">
    <property type="component" value="Unassembled WGS sequence"/>
</dbReference>
<dbReference type="PROSITE" id="PS01058">
    <property type="entry name" value="SAICAR_SYNTHETASE_2"/>
    <property type="match status" value="1"/>
</dbReference>
<dbReference type="AlphaFoldDB" id="A0A2T6B3M0"/>
<dbReference type="RefSeq" id="WP_108026233.1">
    <property type="nucleotide sequence ID" value="NZ_QBKR01000036.1"/>
</dbReference>
<keyword evidence="8 11" id="KW-0067">ATP-binding</keyword>
<comment type="similarity">
    <text evidence="2 11">Belongs to the SAICAR synthetase family.</text>
</comment>
<evidence type="ECO:0000256" key="1">
    <source>
        <dbReference type="ARBA" id="ARBA00004672"/>
    </source>
</evidence>
<evidence type="ECO:0000256" key="9">
    <source>
        <dbReference type="ARBA" id="ARBA00030409"/>
    </source>
</evidence>
<dbReference type="HAMAP" id="MF_00137">
    <property type="entry name" value="SAICAR_synth"/>
    <property type="match status" value="1"/>
</dbReference>
<evidence type="ECO:0000256" key="5">
    <source>
        <dbReference type="ARBA" id="ARBA00022598"/>
    </source>
</evidence>
<dbReference type="InterPro" id="IPR001636">
    <property type="entry name" value="SAICAR_synth"/>
</dbReference>
<sequence length="239" mass="27505">MYRPELLYEGKAKKIFRTEDPERVRVEYKDDATAYNGGKKGFITGKGELNNRISAFFFDYLGKRGIRHHFLSLLSSTEQLVKRVTILPVEVVVRNRAAGSMAKRLGLEEGLSFPRPVVEFYYKDDRLGDPLINEDHIALLELATRKQVMDMRETALKVNQQLVGLMAEKGVDLVDFKLEFGVDGRGDLLVADEISPDTCRFWDRVTGKKLDKDRFRRDLGEVEDAYREIWNRLGEDVLV</sequence>
<keyword evidence="6 11" id="KW-0547">Nucleotide-binding</keyword>
<dbReference type="InterPro" id="IPR028923">
    <property type="entry name" value="SAICAR_synt/ADE2_N"/>
</dbReference>
<keyword evidence="5 11" id="KW-0436">Ligase</keyword>